<accession>A0A1D9Q8L8</accession>
<sequence>MDNKNTIAALQAKVRTLEHEAARRHRELLKKNALIAYLEIKLDIARRTGRDIVTKPNRFLPNIPILEIDDYGKPLIAFDDWLDSMQAFLFGDEVPRASHTAYIEFHLGSRLLERVGNKYGAAEEILGKLGKTYSSPSRRKAVMNQYEGLVQKDGAPIHTIQQRISTTARHRTRHVKDVMVRDLKEKLNRAMKLALRASECKNIDVLAMTCTMICAKASGMHV</sequence>
<dbReference type="OrthoDB" id="10445339at2759"/>
<gene>
    <name evidence="1" type="ORF">sscle_07g059990</name>
</gene>
<proteinExistence type="predicted"/>
<evidence type="ECO:0000313" key="1">
    <source>
        <dbReference type="EMBL" id="APA11229.1"/>
    </source>
</evidence>
<dbReference type="AlphaFoldDB" id="A0A1D9Q8L8"/>
<name>A0A1D9Q8L8_SCLS1</name>
<dbReference type="Proteomes" id="UP000177798">
    <property type="component" value="Chromosome 7"/>
</dbReference>
<reference evidence="2" key="1">
    <citation type="journal article" date="2017" name="Genome Biol. Evol.">
        <title>The complete genome sequence of the phytopathogenic fungus Sclerotinia sclerotiorum reveals insights into the genome architecture of broad host range pathogens.</title>
        <authorList>
            <person name="Derbyshire M."/>
            <person name="Denton-Giles M."/>
            <person name="Hegedus D."/>
            <person name="Seifbarghy S."/>
            <person name="Rollins J."/>
            <person name="van Kan J."/>
            <person name="Seidl M.F."/>
            <person name="Faino L."/>
            <person name="Mbengue M."/>
            <person name="Navaud O."/>
            <person name="Raffaele S."/>
            <person name="Hammond-Kosack K."/>
            <person name="Heard S."/>
            <person name="Oliver R."/>
        </authorList>
    </citation>
    <scope>NUCLEOTIDE SEQUENCE [LARGE SCALE GENOMIC DNA]</scope>
    <source>
        <strain evidence="2">ATCC 18683 / 1980 / Ss-1</strain>
    </source>
</reference>
<dbReference type="KEGG" id="ssl:SS1G_11446"/>
<protein>
    <submittedName>
        <fullName evidence="1">Uncharacterized protein</fullName>
    </submittedName>
</protein>
<dbReference type="VEuPathDB" id="FungiDB:sscle_07g059990"/>
<dbReference type="RefSeq" id="XP_001587454.1">
    <property type="nucleotide sequence ID" value="XM_001587404.1"/>
</dbReference>
<organism evidence="1 2">
    <name type="scientific">Sclerotinia sclerotiorum (strain ATCC 18683 / 1980 / Ss-1)</name>
    <name type="common">White mold</name>
    <name type="synonym">Whetzelinia sclerotiorum</name>
    <dbReference type="NCBI Taxonomy" id="665079"/>
    <lineage>
        <taxon>Eukaryota</taxon>
        <taxon>Fungi</taxon>
        <taxon>Dikarya</taxon>
        <taxon>Ascomycota</taxon>
        <taxon>Pezizomycotina</taxon>
        <taxon>Leotiomycetes</taxon>
        <taxon>Helotiales</taxon>
        <taxon>Sclerotiniaceae</taxon>
        <taxon>Sclerotinia</taxon>
    </lineage>
</organism>
<dbReference type="EMBL" id="CP017820">
    <property type="protein sequence ID" value="APA11229.1"/>
    <property type="molecule type" value="Genomic_DNA"/>
</dbReference>
<evidence type="ECO:0000313" key="2">
    <source>
        <dbReference type="Proteomes" id="UP000177798"/>
    </source>
</evidence>